<feature type="region of interest" description="Disordered" evidence="1">
    <location>
        <begin position="2431"/>
        <end position="2483"/>
    </location>
</feature>
<evidence type="ECO:0000313" key="3">
    <source>
        <dbReference type="EMBL" id="RMH96679.1"/>
    </source>
</evidence>
<dbReference type="Pfam" id="PF17803">
    <property type="entry name" value="Cadherin_4"/>
    <property type="match status" value="6"/>
</dbReference>
<feature type="region of interest" description="Disordered" evidence="1">
    <location>
        <begin position="1795"/>
        <end position="1815"/>
    </location>
</feature>
<dbReference type="Gene3D" id="2.60.40.10">
    <property type="entry name" value="Immunoglobulins"/>
    <property type="match status" value="5"/>
</dbReference>
<dbReference type="NCBIfam" id="TIGR01965">
    <property type="entry name" value="VCBS_repeat"/>
    <property type="match status" value="7"/>
</dbReference>
<dbReference type="InterPro" id="IPR013783">
    <property type="entry name" value="Ig-like_fold"/>
</dbReference>
<dbReference type="SMART" id="SM00736">
    <property type="entry name" value="CADG"/>
    <property type="match status" value="1"/>
</dbReference>
<protein>
    <submittedName>
        <fullName evidence="3">Tandem-95 repeat protein</fullName>
    </submittedName>
</protein>
<dbReference type="InterPro" id="IPR000595">
    <property type="entry name" value="cNMP-bd_dom"/>
</dbReference>
<name>A0ABX9UTK5_9PSED</name>
<feature type="compositionally biased region" description="Basic and acidic residues" evidence="1">
    <location>
        <begin position="2474"/>
        <end position="2483"/>
    </location>
</feature>
<sequence>MADKTRTNTAPSRLVRNRPRPMALEQRFVFDGAAAADAVDAIADDGGSATHTSINVAAAAEAPSIVFNAPPEASSAFTEAQADASRMIGEFLSTADNGTLFNLFNGGRSSPDSDWQAAADAWLNSLRDGTAQVKVELRSHDELQGALGAFAASGPTGSPTVFVNADWVALASDKAMITRVLVEEAGHAIDYAINGPLDTAGDEGEAFAAAVYGIELSAADAQRIRSENDSREITLDGISYEVEEAAVTFTQVFKITPVSQSEEANSFITDPLAVSGTGFRFTSSDPSAPYFSGNNVSGVLSWTDSQSGETRSVFGVVSRLIKSGSRVDGLYFYAPGADGVIGTGNDDSAYVLRVNETFNFTGATNYRTSSDPVDTAMNKFIQPNQAPNVVNDSATVLEDSLAPLTGNLLTNDSDPDGDPLRVSQITLNGTAHAIAAGSQVTLSLAAGSLTVASNGQYSFQPATNYAGAVPTVGYLVTDGKASAVGSLILTIVPVNDAPEGTDRSVAIKAGASYTFSAADFGFRDPNDSPAHTLAAVRISSLPTNGTLYFKGVALTAGQIATGYEVAVGELTQLTFVASQSNGTASFGFQVRDDGSTANGGIDLDPTPNTFTFNVSIGNRAPVVTGSVTGEAVEAGGVANGTSGSAASGSLLVGISDPDGDSLTLASVGTTVVSANGTTQITGLYGTLSVSADGAYSYQPNDSAAAVQALRNGSLNETFTYSVRDPAGLSVSNTLVITIQGRNDAPVAVADFNTVKESATGYAGSTTATGNVLTNDIDVDAGDSKTVSGIVATANAITSSSVTTSLIKITNVSGFDTTKDYAVYRGTDTTTRIGTYSRGSAIVDLDGAGAGTIGTIQLDANVTVSNGESLTFYQRNGQSANFSSGSISAAAIVSGTSNTAVQLTDISGSVLVGMAVSGAGIPDGTTVTAITGSTATLSSAVSLSSATRIDFTQPVGLNGTTLTGTRGNLLLRSDGSYTYTLTDMGLSSGDVRSDTFTYRMQDASGASSTATLTIRIEGTTDNTEPDAQDAAGTAVEQGFAANGTAIGSNATGDVWSGTGTVTQAWSEATPGTTGLSVAGRYGSLTLQADGTYVYTPANANPAVDALALGQTLTDTFFYRVSNGAKSDVARLTITLQGANDAPVAVADTATAREASGAANAIAGFDPSGNLLSNDRDVDAGDSLTLTRIGAGNGAPATLVAAGSTSASSATSVTGSYGTLLLGADGSYRYAVDNTNPTVDALLGGQSLSEVFTYEVTDSHGKSSTASLTISIQGADDSNAPINSMPGSLSVNEFDRLAIPLAVADIDGDLASARITVTSGRLSIDALHAVRISSGSNGSDQLVLSGTQQQINDALATLSYQPGDNYVARDTLVLTSIDALGNRDTDTLILDIVADDRDLTVNSPTVNEASPYVHFNVTGEAGQRVTLALAAGTASAGLDYVPVLEYLEGSTWVTYLSGTVTLPAGGVLQVRVAILGDTLNEGSETFELRACNSANEVFTGTATIVDDGSGVLFDPAGQPDTTSTLDDDRPLSVSSVEVNEGSPYAIFQVGGATGQRVALSLVNGSAVDADHGTTLQYLDGNQWRNYTGPISLSAPTLLVRVAIVADGVYEGRETFGLVAQNNGGGSAVGTAGIHDDGTGVMFDGENKTGNPDTAPLTDDRTLSVSSPTVNEASDWAVFTVSGDAGLSVSLSVVQQSGTGRADLGTLPAIQVWNGQEWTDYTAASLPALDGQGQLLVRVDIRAEQDTAYEVAETFELLANLAPPNGRAGVTGTATIVDNGNGVIYLPGAPGANGLPATSTLGLDNDNPGNQPSVLRPDSQTIDEDSIARGNVLENDSDPDDILRVAGFSIGGTSYIPGSTATLSDIGSLVLNADGSYVFTPVADWNGSLPTVTYSTQTGASSTLDITVRPQPDAAVIGGVDIGSVTEDLNITAGNLTTGGSLTVTDPDAGEASFQPTVSAPAGTLGTLTISTTGTWTYSVTNSAVQYLKSGETKVETFTVRTVDGTQHTVTVTIHGVSDTAVVGGYAVGSVTEDLNVTAGNLTTGGSLTVTDPDAGEASFQPTVSAPAGTLGTLTISTTGTWTYSVPNSAVQYLKSGATKVETFTVSTVDGTQQTVTVTIHGVNDPAQFAPSGQQGYVQEDTLLTSEGQLSVTDADQGEAVIVAQPATRGQFGEFSIDSTGHWRYTLDNTNPAVQALGTADRRTETFTVTSGDGSSTTVVITVQGLDEPVVSQPQPQPVPPVVVAPPQPAAPLPVPPPAAPEPVAPPAPPAPFDTTVAPANTLAAPAAVAAPLIAAVQSRDLDLALHSRATFADIYTQRAGFQIVVIEAPQPRLSLYHGVADQYADAGTQTSFSVPYDAFAHTDPNERILLSATQADGQPLPSWVRFDPQSGKFELAAPSGYRGELTIKVVARDSQGREASSLFRFNVGDRKASDASGRATLSDQLRQAAGQRPVQALERALSSSRAEPAQTVRGPGESRPDHKAS</sequence>
<reference evidence="3 4" key="1">
    <citation type="submission" date="2018-10" db="EMBL/GenBank/DDBJ databases">
        <title>Pseudomonas songnenensis NEAU-ST5-5(T) genome.</title>
        <authorList>
            <person name="Pengp J."/>
            <person name="Liu Z.-P."/>
        </authorList>
    </citation>
    <scope>NUCLEOTIDE SEQUENCE [LARGE SCALE GENOMIC DNA]</scope>
    <source>
        <strain evidence="3 4">NEAU-ST5-5</strain>
    </source>
</reference>
<feature type="compositionally biased region" description="Polar residues" evidence="1">
    <location>
        <begin position="1795"/>
        <end position="1810"/>
    </location>
</feature>
<dbReference type="EMBL" id="RFFN01000003">
    <property type="protein sequence ID" value="RMH96679.1"/>
    <property type="molecule type" value="Genomic_DNA"/>
</dbReference>
<proteinExistence type="predicted"/>
<feature type="domain" description="Cyclic nucleotide-binding" evidence="2">
    <location>
        <begin position="2131"/>
        <end position="2174"/>
    </location>
</feature>
<comment type="caution">
    <text evidence="3">The sequence shown here is derived from an EMBL/GenBank/DDBJ whole genome shotgun (WGS) entry which is preliminary data.</text>
</comment>
<evidence type="ECO:0000259" key="2">
    <source>
        <dbReference type="PROSITE" id="PS50042"/>
    </source>
</evidence>
<dbReference type="InterPro" id="IPR010221">
    <property type="entry name" value="VCBS_dom"/>
</dbReference>
<keyword evidence="4" id="KW-1185">Reference proteome</keyword>
<dbReference type="Proteomes" id="UP000279228">
    <property type="component" value="Unassembled WGS sequence"/>
</dbReference>
<dbReference type="PROSITE" id="PS50042">
    <property type="entry name" value="CNMP_BINDING_3"/>
    <property type="match status" value="1"/>
</dbReference>
<dbReference type="Gene3D" id="2.60.40.2030">
    <property type="match status" value="1"/>
</dbReference>
<dbReference type="SUPFAM" id="SSF141072">
    <property type="entry name" value="CalX-like"/>
    <property type="match status" value="2"/>
</dbReference>
<evidence type="ECO:0000313" key="4">
    <source>
        <dbReference type="Proteomes" id="UP000279228"/>
    </source>
</evidence>
<dbReference type="Gene3D" id="2.60.40.1200">
    <property type="match status" value="2"/>
</dbReference>
<dbReference type="SUPFAM" id="SSF49313">
    <property type="entry name" value="Cadherin-like"/>
    <property type="match status" value="1"/>
</dbReference>
<dbReference type="InterPro" id="IPR006644">
    <property type="entry name" value="Cadg"/>
</dbReference>
<dbReference type="NCBIfam" id="NF012211">
    <property type="entry name" value="tand_rpt_95"/>
    <property type="match status" value="1"/>
</dbReference>
<dbReference type="RefSeq" id="WP_122098812.1">
    <property type="nucleotide sequence ID" value="NZ_RFFN01000003.1"/>
</dbReference>
<dbReference type="Pfam" id="PF17963">
    <property type="entry name" value="Big_9"/>
    <property type="match status" value="1"/>
</dbReference>
<dbReference type="InterPro" id="IPR015919">
    <property type="entry name" value="Cadherin-like_sf"/>
</dbReference>
<dbReference type="InterPro" id="IPR038081">
    <property type="entry name" value="CalX-like_sf"/>
</dbReference>
<accession>A0ABX9UTK5</accession>
<gene>
    <name evidence="3" type="ORF">EA798_09730</name>
</gene>
<evidence type="ECO:0000256" key="1">
    <source>
        <dbReference type="SAM" id="MobiDB-lite"/>
    </source>
</evidence>
<dbReference type="InterPro" id="IPR040853">
    <property type="entry name" value="RapA2_cadherin-like"/>
</dbReference>
<organism evidence="3 4">
    <name type="scientific">Pseudomonas songnenensis</name>
    <dbReference type="NCBI Taxonomy" id="1176259"/>
    <lineage>
        <taxon>Bacteria</taxon>
        <taxon>Pseudomonadati</taxon>
        <taxon>Pseudomonadota</taxon>
        <taxon>Gammaproteobacteria</taxon>
        <taxon>Pseudomonadales</taxon>
        <taxon>Pseudomonadaceae</taxon>
        <taxon>Pseudomonas</taxon>
    </lineage>
</organism>